<dbReference type="InterPro" id="IPR014001">
    <property type="entry name" value="Helicase_ATP-bd"/>
</dbReference>
<dbReference type="PROSITE" id="PS51194">
    <property type="entry name" value="HELICASE_CTER"/>
    <property type="match status" value="1"/>
</dbReference>
<dbReference type="PIRSF" id="PIRSF037307">
    <property type="entry name" value="Lhr-like_helic_prd"/>
    <property type="match status" value="1"/>
</dbReference>
<dbReference type="InterPro" id="IPR052511">
    <property type="entry name" value="ATP-dep_Helicase"/>
</dbReference>
<feature type="region of interest" description="Disordered" evidence="10">
    <location>
        <begin position="1"/>
        <end position="100"/>
    </location>
</feature>
<gene>
    <name evidence="13" type="ORF">H9L12_13060</name>
</gene>
<accession>A0A7G9SB62</accession>
<dbReference type="InterPro" id="IPR026362">
    <property type="entry name" value="DEXH_lig_assoc"/>
</dbReference>
<feature type="compositionally biased region" description="Basic residues" evidence="10">
    <location>
        <begin position="48"/>
        <end position="59"/>
    </location>
</feature>
<evidence type="ECO:0000256" key="7">
    <source>
        <dbReference type="ARBA" id="ARBA00023204"/>
    </source>
</evidence>
<dbReference type="CDD" id="cd18796">
    <property type="entry name" value="SF2_C_LHR"/>
    <property type="match status" value="1"/>
</dbReference>
<organism evidence="13 14">
    <name type="scientific">Sphingomonas rhizophila</name>
    <dbReference type="NCBI Taxonomy" id="2071607"/>
    <lineage>
        <taxon>Bacteria</taxon>
        <taxon>Pseudomonadati</taxon>
        <taxon>Pseudomonadota</taxon>
        <taxon>Alphaproteobacteria</taxon>
        <taxon>Sphingomonadales</taxon>
        <taxon>Sphingomonadaceae</taxon>
        <taxon>Sphingomonas</taxon>
    </lineage>
</organism>
<dbReference type="SMART" id="SM00487">
    <property type="entry name" value="DEXDc"/>
    <property type="match status" value="1"/>
</dbReference>
<keyword evidence="8" id="KW-0413">Isomerase</keyword>
<proteinExistence type="inferred from homology"/>
<dbReference type="NCBIfam" id="TIGR04121">
    <property type="entry name" value="DEXH_lig_assoc"/>
    <property type="match status" value="1"/>
</dbReference>
<evidence type="ECO:0000256" key="3">
    <source>
        <dbReference type="ARBA" id="ARBA00022801"/>
    </source>
</evidence>
<dbReference type="SUPFAM" id="SSF52540">
    <property type="entry name" value="P-loop containing nucleoside triphosphate hydrolases"/>
    <property type="match status" value="1"/>
</dbReference>
<reference evidence="13 14" key="1">
    <citation type="submission" date="2020-08" db="EMBL/GenBank/DDBJ databases">
        <title>Genome sequence of Sphingomonas rhizophila KACC 19189T.</title>
        <authorList>
            <person name="Hyun D.-W."/>
            <person name="Bae J.-W."/>
        </authorList>
    </citation>
    <scope>NUCLEOTIDE SEQUENCE [LARGE SCALE GENOMIC DNA]</scope>
    <source>
        <strain evidence="13 14">KACC 19189</strain>
    </source>
</reference>
<dbReference type="InterPro" id="IPR045628">
    <property type="entry name" value="Lhr_WH_dom"/>
</dbReference>
<dbReference type="Gene3D" id="3.40.50.300">
    <property type="entry name" value="P-loop containing nucleotide triphosphate hydrolases"/>
    <property type="match status" value="2"/>
</dbReference>
<dbReference type="GO" id="GO:0006281">
    <property type="term" value="P:DNA repair"/>
    <property type="evidence" value="ECO:0007669"/>
    <property type="project" value="UniProtKB-KW"/>
</dbReference>
<keyword evidence="14" id="KW-1185">Reference proteome</keyword>
<dbReference type="Pfam" id="PF00271">
    <property type="entry name" value="Helicase_C"/>
    <property type="match status" value="1"/>
</dbReference>
<evidence type="ECO:0000259" key="11">
    <source>
        <dbReference type="PROSITE" id="PS51192"/>
    </source>
</evidence>
<dbReference type="InterPro" id="IPR011545">
    <property type="entry name" value="DEAD/DEAH_box_helicase_dom"/>
</dbReference>
<dbReference type="GO" id="GO:0003677">
    <property type="term" value="F:DNA binding"/>
    <property type="evidence" value="ECO:0007669"/>
    <property type="project" value="UniProtKB-KW"/>
</dbReference>
<dbReference type="Proteomes" id="UP000515955">
    <property type="component" value="Chromosome"/>
</dbReference>
<dbReference type="PANTHER" id="PTHR47962:SF3">
    <property type="entry name" value="LARGE ATP-DEPENDENT HELICASE-RELATED PROTEIN"/>
    <property type="match status" value="1"/>
</dbReference>
<dbReference type="InterPro" id="IPR001650">
    <property type="entry name" value="Helicase_C-like"/>
</dbReference>
<evidence type="ECO:0000256" key="8">
    <source>
        <dbReference type="ARBA" id="ARBA00023235"/>
    </source>
</evidence>
<dbReference type="CDD" id="cd17922">
    <property type="entry name" value="DEXHc_LHR-like"/>
    <property type="match status" value="1"/>
</dbReference>
<feature type="compositionally biased region" description="Basic and acidic residues" evidence="10">
    <location>
        <begin position="75"/>
        <end position="84"/>
    </location>
</feature>
<evidence type="ECO:0000256" key="6">
    <source>
        <dbReference type="ARBA" id="ARBA00023125"/>
    </source>
</evidence>
<dbReference type="EMBL" id="CP060717">
    <property type="protein sequence ID" value="QNN65087.1"/>
    <property type="molecule type" value="Genomic_DNA"/>
</dbReference>
<comment type="similarity">
    <text evidence="9">Belongs to the Lhr helicase family. Lhr-Core subfamily.</text>
</comment>
<protein>
    <submittedName>
        <fullName evidence="13">Ligase-associated DNA damage response DEXH box helicase</fullName>
    </submittedName>
</protein>
<evidence type="ECO:0000256" key="2">
    <source>
        <dbReference type="ARBA" id="ARBA00022763"/>
    </source>
</evidence>
<evidence type="ECO:0000256" key="10">
    <source>
        <dbReference type="SAM" id="MobiDB-lite"/>
    </source>
</evidence>
<dbReference type="GO" id="GO:0004386">
    <property type="term" value="F:helicase activity"/>
    <property type="evidence" value="ECO:0007669"/>
    <property type="project" value="UniProtKB-KW"/>
</dbReference>
<dbReference type="Pfam" id="PF19306">
    <property type="entry name" value="WHD_Lhr"/>
    <property type="match status" value="1"/>
</dbReference>
<evidence type="ECO:0000256" key="5">
    <source>
        <dbReference type="ARBA" id="ARBA00022840"/>
    </source>
</evidence>
<evidence type="ECO:0000313" key="13">
    <source>
        <dbReference type="EMBL" id="QNN65087.1"/>
    </source>
</evidence>
<evidence type="ECO:0000256" key="1">
    <source>
        <dbReference type="ARBA" id="ARBA00022741"/>
    </source>
</evidence>
<feature type="domain" description="Helicase C-terminal" evidence="12">
    <location>
        <begin position="333"/>
        <end position="476"/>
    </location>
</feature>
<keyword evidence="13" id="KW-0436">Ligase</keyword>
<keyword evidence="4" id="KW-0347">Helicase</keyword>
<dbReference type="PANTHER" id="PTHR47962">
    <property type="entry name" value="ATP-DEPENDENT HELICASE LHR-RELATED-RELATED"/>
    <property type="match status" value="1"/>
</dbReference>
<keyword evidence="1" id="KW-0547">Nucleotide-binding</keyword>
<keyword evidence="7" id="KW-0234">DNA repair</keyword>
<dbReference type="Pfam" id="PF00270">
    <property type="entry name" value="DEAD"/>
    <property type="match status" value="1"/>
</dbReference>
<dbReference type="SMART" id="SM00490">
    <property type="entry name" value="HELICc"/>
    <property type="match status" value="1"/>
</dbReference>
<dbReference type="AlphaFoldDB" id="A0A7G9SB62"/>
<dbReference type="InterPro" id="IPR013701">
    <property type="entry name" value="Lhr-like_DEAD/DEAH_assoc"/>
</dbReference>
<keyword evidence="5" id="KW-0067">ATP-binding</keyword>
<dbReference type="GO" id="GO:0016887">
    <property type="term" value="F:ATP hydrolysis activity"/>
    <property type="evidence" value="ECO:0007669"/>
    <property type="project" value="TreeGrafter"/>
</dbReference>
<keyword evidence="3" id="KW-0378">Hydrolase</keyword>
<feature type="domain" description="Helicase ATP-binding" evidence="11">
    <location>
        <begin position="122"/>
        <end position="292"/>
    </location>
</feature>
<sequence>MPSGKGSIQEPSRAIARLYGGRRRIVPPIHGGRYGSWRRQPRADRGHRGGRPVARHRLRRDADQEHRQGQQQPDNRTRDARTLPERGPGQPERGSLTKLPDVLGQWFDERGWAPRRHQLDMLQAGHDGVHALLVAATGAGKTLSGFLPTLVDLIEAPTEGLHTLYISPLKALAVDVQRNLLTPIAEMDLPIRVETRSGDTPSDRKARQRARPPQILLTTPESLSLLLSYPDSATLFAGLKTVVVDEIHAFAREKRGDLLALAMARLQTLAPGVRRVGLSATIADPDAYRAWLAPDGDIDAVRLVAGEPGVDPDLSILIPENRIPWGGHSGRHAARQVMRLIEQHQTSLIFCNTRSLAELIFQELWAANDQSLPIGVHHGSLALEARRKVEAAMSDGRLRALVATASLDLGIDWGNVDLVCQMGAPKGSSRLLQRIGRANHRLDEPSKGIVVPGNRFEYLEAQAALDAIDARELDPDVFRPGTLDVLAQHILGIACAGPFVEAELLAEVRSAAPYAGLTDEVWRRVLEFIATGGYSLRAYDKFRRLVEESPGHWRITRPQVAAQHRLNAGVIVDNPMMDIRFANGRMLGRIEEGFASSLSIGDHIFFAGLSLEVKRFKDSDIVVAASSKQARLVTYGGQRMSMSTHLADRVRAYLANDSEWHRFPDDVREWLEVQQRRSILPQPDELLVETFPREGRHYMCVYSFEGWNAHQSLGMLITKRMETAGFKPLSFVANDYALAIASLEPVEDPRPLFSPDILEHEFVEWVEQSHLLKRAFREVAVIGGLVERQHPGKRKTGKQVSFSTDLIYDVLRKYEPEHLLLRAAWDDARARMTELGRLARLVDRAAATMVHVKASRVTPMAVPLMVVIGREAAPAGTADEALLVEAEALAEEAMRVD</sequence>
<feature type="region of interest" description="Disordered" evidence="10">
    <location>
        <begin position="192"/>
        <end position="211"/>
    </location>
</feature>
<dbReference type="KEGG" id="srhi:H9L12_13060"/>
<evidence type="ECO:0000313" key="14">
    <source>
        <dbReference type="Proteomes" id="UP000515955"/>
    </source>
</evidence>
<evidence type="ECO:0000256" key="4">
    <source>
        <dbReference type="ARBA" id="ARBA00022806"/>
    </source>
</evidence>
<keyword evidence="6" id="KW-0238">DNA-binding</keyword>
<dbReference type="GO" id="GO:0016874">
    <property type="term" value="F:ligase activity"/>
    <property type="evidence" value="ECO:0007669"/>
    <property type="project" value="UniProtKB-KW"/>
</dbReference>
<dbReference type="InterPro" id="IPR017170">
    <property type="entry name" value="Lhr-like"/>
</dbReference>
<name>A0A7G9SB62_9SPHN</name>
<feature type="compositionally biased region" description="Basic and acidic residues" evidence="10">
    <location>
        <begin position="192"/>
        <end position="205"/>
    </location>
</feature>
<keyword evidence="2" id="KW-0227">DNA damage</keyword>
<evidence type="ECO:0000259" key="12">
    <source>
        <dbReference type="PROSITE" id="PS51194"/>
    </source>
</evidence>
<dbReference type="InterPro" id="IPR027417">
    <property type="entry name" value="P-loop_NTPase"/>
</dbReference>
<dbReference type="Pfam" id="PF08494">
    <property type="entry name" value="DEAD_assoc"/>
    <property type="match status" value="1"/>
</dbReference>
<dbReference type="PROSITE" id="PS51192">
    <property type="entry name" value="HELICASE_ATP_BIND_1"/>
    <property type="match status" value="1"/>
</dbReference>
<evidence type="ECO:0000256" key="9">
    <source>
        <dbReference type="ARBA" id="ARBA00093467"/>
    </source>
</evidence>
<dbReference type="GO" id="GO:0005524">
    <property type="term" value="F:ATP binding"/>
    <property type="evidence" value="ECO:0007669"/>
    <property type="project" value="UniProtKB-KW"/>
</dbReference>